<dbReference type="EMBL" id="LOCM01000033">
    <property type="protein sequence ID" value="PND47048.1"/>
    <property type="molecule type" value="Genomic_DNA"/>
</dbReference>
<protein>
    <recommendedName>
        <fullName evidence="1">HTH cro/C1-type domain-containing protein</fullName>
    </recommendedName>
</protein>
<proteinExistence type="predicted"/>
<gene>
    <name evidence="2" type="ORF">AT575_09720</name>
</gene>
<organism evidence="2 3">
    <name type="scientific">Streptococcus penaeicida</name>
    <dbReference type="NCBI Taxonomy" id="1765960"/>
    <lineage>
        <taxon>Bacteria</taxon>
        <taxon>Bacillati</taxon>
        <taxon>Bacillota</taxon>
        <taxon>Bacilli</taxon>
        <taxon>Lactobacillales</taxon>
        <taxon>Streptococcaceae</taxon>
        <taxon>Streptococcus</taxon>
    </lineage>
</organism>
<reference evidence="2 3" key="1">
    <citation type="submission" date="2015-12" db="EMBL/GenBank/DDBJ databases">
        <title>Streptococcus penaeicida sp. nov.</title>
        <authorList>
            <person name="Gomez-Gil B."/>
            <person name="Morales-Covarrubias M."/>
        </authorList>
    </citation>
    <scope>NUCLEOTIDE SEQUENCE [LARGE SCALE GENOMIC DNA]</scope>
    <source>
        <strain evidence="2 3">CAIM 1838</strain>
    </source>
</reference>
<dbReference type="SUPFAM" id="SSF47413">
    <property type="entry name" value="lambda repressor-like DNA-binding domains"/>
    <property type="match status" value="1"/>
</dbReference>
<evidence type="ECO:0000259" key="1">
    <source>
        <dbReference type="PROSITE" id="PS50943"/>
    </source>
</evidence>
<name>A0A2N8LA53_9STRE</name>
<evidence type="ECO:0000313" key="3">
    <source>
        <dbReference type="Proteomes" id="UP000235963"/>
    </source>
</evidence>
<evidence type="ECO:0000313" key="2">
    <source>
        <dbReference type="EMBL" id="PND47048.1"/>
    </source>
</evidence>
<accession>A0A2N8LA53</accession>
<dbReference type="CDD" id="cd00093">
    <property type="entry name" value="HTH_XRE"/>
    <property type="match status" value="1"/>
</dbReference>
<sequence>MKKYTTAQRLKQLMDERGLKQVKILEMSKPYQEELDIYMSKSSLSEYVSGKSNPDQRKLTLLARTLGVDETWLMGYEVDKERGMLEILENVVLKSNKANKQIVEDGRRQFLMLVGDKSLVKKFEKEIRDNYINIGKTNPSYRRIDEWTEKWLDSFYTTFYFAEAHTRTLIARYYIIPSEKREPVDILLNSLSNYLIEDTQLESIYGVSGTVHIEED</sequence>
<dbReference type="OrthoDB" id="2220167at2"/>
<dbReference type="Pfam" id="PF01381">
    <property type="entry name" value="HTH_3"/>
    <property type="match status" value="1"/>
</dbReference>
<dbReference type="GO" id="GO:0003677">
    <property type="term" value="F:DNA binding"/>
    <property type="evidence" value="ECO:0007669"/>
    <property type="project" value="InterPro"/>
</dbReference>
<dbReference type="AlphaFoldDB" id="A0A2N8LA53"/>
<dbReference type="Proteomes" id="UP000235963">
    <property type="component" value="Unassembled WGS sequence"/>
</dbReference>
<comment type="caution">
    <text evidence="2">The sequence shown here is derived from an EMBL/GenBank/DDBJ whole genome shotgun (WGS) entry which is preliminary data.</text>
</comment>
<dbReference type="Gene3D" id="1.10.260.40">
    <property type="entry name" value="lambda repressor-like DNA-binding domains"/>
    <property type="match status" value="1"/>
</dbReference>
<dbReference type="InterPro" id="IPR010982">
    <property type="entry name" value="Lambda_DNA-bd_dom_sf"/>
</dbReference>
<dbReference type="InterPro" id="IPR001387">
    <property type="entry name" value="Cro/C1-type_HTH"/>
</dbReference>
<feature type="domain" description="HTH cro/C1-type" evidence="1">
    <location>
        <begin position="37"/>
        <end position="73"/>
    </location>
</feature>
<dbReference type="SMART" id="SM00530">
    <property type="entry name" value="HTH_XRE"/>
    <property type="match status" value="1"/>
</dbReference>
<dbReference type="RefSeq" id="WP_102778168.1">
    <property type="nucleotide sequence ID" value="NZ_CBCSGP010000025.1"/>
</dbReference>
<keyword evidence="3" id="KW-1185">Reference proteome</keyword>
<dbReference type="PROSITE" id="PS50943">
    <property type="entry name" value="HTH_CROC1"/>
    <property type="match status" value="1"/>
</dbReference>